<evidence type="ECO:0000313" key="1">
    <source>
        <dbReference type="EMBL" id="CAB3980630.1"/>
    </source>
</evidence>
<proteinExistence type="predicted"/>
<comment type="caution">
    <text evidence="1">The sequence shown here is derived from an EMBL/GenBank/DDBJ whole genome shotgun (WGS) entry which is preliminary data.</text>
</comment>
<reference evidence="1" key="1">
    <citation type="submission" date="2020-04" db="EMBL/GenBank/DDBJ databases">
        <authorList>
            <person name="Alioto T."/>
            <person name="Alioto T."/>
            <person name="Gomez Garrido J."/>
        </authorList>
    </citation>
    <scope>NUCLEOTIDE SEQUENCE</scope>
    <source>
        <strain evidence="1">A484AB</strain>
    </source>
</reference>
<dbReference type="AlphaFoldDB" id="A0A7D9HEK2"/>
<dbReference type="EMBL" id="CACRXK020000308">
    <property type="protein sequence ID" value="CAB3980630.1"/>
    <property type="molecule type" value="Genomic_DNA"/>
</dbReference>
<organism evidence="1 2">
    <name type="scientific">Paramuricea clavata</name>
    <name type="common">Red gorgonian</name>
    <name type="synonym">Violescent sea-whip</name>
    <dbReference type="NCBI Taxonomy" id="317549"/>
    <lineage>
        <taxon>Eukaryota</taxon>
        <taxon>Metazoa</taxon>
        <taxon>Cnidaria</taxon>
        <taxon>Anthozoa</taxon>
        <taxon>Octocorallia</taxon>
        <taxon>Malacalcyonacea</taxon>
        <taxon>Plexauridae</taxon>
        <taxon>Paramuricea</taxon>
    </lineage>
</organism>
<evidence type="ECO:0000313" key="2">
    <source>
        <dbReference type="Proteomes" id="UP001152795"/>
    </source>
</evidence>
<dbReference type="InterPro" id="IPR013087">
    <property type="entry name" value="Znf_C2H2_type"/>
</dbReference>
<name>A0A7D9HEK2_PARCT</name>
<gene>
    <name evidence="1" type="ORF">PACLA_8A011709</name>
</gene>
<protein>
    <submittedName>
        <fullName evidence="1">---NA</fullName>
    </submittedName>
</protein>
<dbReference type="PROSITE" id="PS00028">
    <property type="entry name" value="ZINC_FINGER_C2H2_1"/>
    <property type="match status" value="1"/>
</dbReference>
<dbReference type="OrthoDB" id="3199698at2759"/>
<keyword evidence="2" id="KW-1185">Reference proteome</keyword>
<accession>A0A7D9HEK2</accession>
<sequence>MAEATDINTQSNVTNNASLEHLSGNISDEEALLFSLSLTDNNAEEIEREMDLAIADIQECTTGFLCVDCNEICKSKGGLTLHRRKKHVDGVFYSASSTEPGEPKPAKRDWNKLAKENLSCKSLCDLVEETKAELTQNNLYPEEFVKEIKDSPQFTCSEKDDLYKEIIKLFKDYAKERQPRKVL</sequence>
<dbReference type="Proteomes" id="UP001152795">
    <property type="component" value="Unassembled WGS sequence"/>
</dbReference>